<dbReference type="PANTHER" id="PTHR35174">
    <property type="entry name" value="BLL7171 PROTEIN-RELATED"/>
    <property type="match status" value="1"/>
</dbReference>
<dbReference type="InterPro" id="IPR005545">
    <property type="entry name" value="YCII"/>
</dbReference>
<name>A0A6N7EPL2_9MICO</name>
<dbReference type="PANTHER" id="PTHR35174:SF3">
    <property type="entry name" value="BLL7171 PROTEIN"/>
    <property type="match status" value="1"/>
</dbReference>
<dbReference type="Pfam" id="PF03795">
    <property type="entry name" value="YCII"/>
    <property type="match status" value="1"/>
</dbReference>
<gene>
    <name evidence="4" type="ORF">GB881_13705</name>
</gene>
<evidence type="ECO:0000313" key="4">
    <source>
        <dbReference type="EMBL" id="MPV38086.1"/>
    </source>
</evidence>
<dbReference type="AlphaFoldDB" id="A0A6N7EPL2"/>
<accession>A0A6N7EPL2</accession>
<feature type="region of interest" description="Disordered" evidence="2">
    <location>
        <begin position="45"/>
        <end position="94"/>
    </location>
</feature>
<proteinExistence type="inferred from homology"/>
<organism evidence="4 5">
    <name type="scientific">Georgenia subflava</name>
    <dbReference type="NCBI Taxonomy" id="1622177"/>
    <lineage>
        <taxon>Bacteria</taxon>
        <taxon>Bacillati</taxon>
        <taxon>Actinomycetota</taxon>
        <taxon>Actinomycetes</taxon>
        <taxon>Micrococcales</taxon>
        <taxon>Bogoriellaceae</taxon>
        <taxon>Georgenia</taxon>
    </lineage>
</organism>
<feature type="domain" description="YCII-related" evidence="3">
    <location>
        <begin position="138"/>
        <end position="208"/>
    </location>
</feature>
<evidence type="ECO:0000313" key="5">
    <source>
        <dbReference type="Proteomes" id="UP000437709"/>
    </source>
</evidence>
<keyword evidence="5" id="KW-1185">Reference proteome</keyword>
<dbReference type="InterPro" id="IPR011008">
    <property type="entry name" value="Dimeric_a/b-barrel"/>
</dbReference>
<sequence>MISISLMMCSSVSVDRLCAELSCPAQETSEPPGRSRHRAWCFTSAEGSSHAPARSRDRAPGPSSRLGATSMPTSAHGDVEAVAPAPTSPVREPTRAHRLRGAIVKYIMLAYGTQADWDMGAEYQKQHPDEQYGPADSFAQALIESGEFVYAGGLADPTHTQTIELREGVPVVTDGPYAEAKEFLVSFGVVDVASHDRAVEIAAQMCQAFGRVEMRPLEDDGAQE</sequence>
<dbReference type="EMBL" id="WHPC01000062">
    <property type="protein sequence ID" value="MPV38086.1"/>
    <property type="molecule type" value="Genomic_DNA"/>
</dbReference>
<evidence type="ECO:0000256" key="1">
    <source>
        <dbReference type="ARBA" id="ARBA00007689"/>
    </source>
</evidence>
<dbReference type="Proteomes" id="UP000437709">
    <property type="component" value="Unassembled WGS sequence"/>
</dbReference>
<dbReference type="Gene3D" id="3.30.70.1060">
    <property type="entry name" value="Dimeric alpha+beta barrel"/>
    <property type="match status" value="1"/>
</dbReference>
<comment type="similarity">
    <text evidence="1">Belongs to the YciI family.</text>
</comment>
<reference evidence="4 5" key="1">
    <citation type="submission" date="2019-10" db="EMBL/GenBank/DDBJ databases">
        <title>Georgenia wutianyii sp. nov. and Georgenia yuyongxinii sp. nov. isolated from plateau pika (Ochotona curzoniae) in the Qinghai-Tibet plateau of China.</title>
        <authorList>
            <person name="Tian Z."/>
        </authorList>
    </citation>
    <scope>NUCLEOTIDE SEQUENCE [LARGE SCALE GENOMIC DNA]</scope>
    <source>
        <strain evidence="4 5">JCM 19765</strain>
    </source>
</reference>
<protein>
    <recommendedName>
        <fullName evidence="3">YCII-related domain-containing protein</fullName>
    </recommendedName>
</protein>
<dbReference type="SUPFAM" id="SSF54909">
    <property type="entry name" value="Dimeric alpha+beta barrel"/>
    <property type="match status" value="1"/>
</dbReference>
<evidence type="ECO:0000256" key="2">
    <source>
        <dbReference type="SAM" id="MobiDB-lite"/>
    </source>
</evidence>
<dbReference type="OrthoDB" id="668782at2"/>
<evidence type="ECO:0000259" key="3">
    <source>
        <dbReference type="Pfam" id="PF03795"/>
    </source>
</evidence>
<comment type="caution">
    <text evidence="4">The sequence shown here is derived from an EMBL/GenBank/DDBJ whole genome shotgun (WGS) entry which is preliminary data.</text>
</comment>